<reference evidence="1 2" key="1">
    <citation type="submission" date="2019-10" db="EMBL/GenBank/DDBJ databases">
        <authorList>
            <person name="Palmer J.M."/>
        </authorList>
    </citation>
    <scope>NUCLEOTIDE SEQUENCE [LARGE SCALE GENOMIC DNA]</scope>
    <source>
        <strain evidence="1 2">TWF506</strain>
    </source>
</reference>
<comment type="caution">
    <text evidence="1">The sequence shown here is derived from an EMBL/GenBank/DDBJ whole genome shotgun (WGS) entry which is preliminary data.</text>
</comment>
<protein>
    <recommendedName>
        <fullName evidence="3">RBP protein</fullName>
    </recommendedName>
</protein>
<evidence type="ECO:0000313" key="2">
    <source>
        <dbReference type="Proteomes" id="UP001307849"/>
    </source>
</evidence>
<accession>A0AAN8S1T7</accession>
<evidence type="ECO:0000313" key="1">
    <source>
        <dbReference type="EMBL" id="KAK6517066.1"/>
    </source>
</evidence>
<organism evidence="1 2">
    <name type="scientific">Arthrobotrys conoides</name>
    <dbReference type="NCBI Taxonomy" id="74498"/>
    <lineage>
        <taxon>Eukaryota</taxon>
        <taxon>Fungi</taxon>
        <taxon>Dikarya</taxon>
        <taxon>Ascomycota</taxon>
        <taxon>Pezizomycotina</taxon>
        <taxon>Orbiliomycetes</taxon>
        <taxon>Orbiliales</taxon>
        <taxon>Orbiliaceae</taxon>
        <taxon>Arthrobotrys</taxon>
    </lineage>
</organism>
<keyword evidence="2" id="KW-1185">Reference proteome</keyword>
<dbReference type="AlphaFoldDB" id="A0AAN8S1T7"/>
<proteinExistence type="predicted"/>
<dbReference type="EMBL" id="JAVHJM010000003">
    <property type="protein sequence ID" value="KAK6517066.1"/>
    <property type="molecule type" value="Genomic_DNA"/>
</dbReference>
<evidence type="ECO:0008006" key="3">
    <source>
        <dbReference type="Google" id="ProtNLM"/>
    </source>
</evidence>
<dbReference type="Proteomes" id="UP001307849">
    <property type="component" value="Unassembled WGS sequence"/>
</dbReference>
<name>A0AAN8S1T7_9PEZI</name>
<gene>
    <name evidence="1" type="ORF">TWF506_006944</name>
</gene>
<sequence length="125" mass="13816">MSSQMTVDEVPIIDGHGPGARWIMTDAERDSIVKMLDIDEVDAAQMTSHNMTRGRMTCKSCGKRSGIDDMVHSAQALGIHSKEFMVDVLIYGPHGQNPSHAFDCSKCGTTFEGVADWRAYPPWRS</sequence>